<dbReference type="AlphaFoldDB" id="A0AAD8MSV7"/>
<comment type="caution">
    <text evidence="2">The sequence shown here is derived from an EMBL/GenBank/DDBJ whole genome shotgun (WGS) entry which is preliminary data.</text>
</comment>
<dbReference type="Proteomes" id="UP001237642">
    <property type="component" value="Unassembled WGS sequence"/>
</dbReference>
<accession>A0AAD8MSV7</accession>
<protein>
    <submittedName>
        <fullName evidence="2">Serine/arginine-rich splicing factor SR45a</fullName>
    </submittedName>
</protein>
<keyword evidence="3" id="KW-1185">Reference proteome</keyword>
<gene>
    <name evidence="2" type="ORF">POM88_016333</name>
</gene>
<evidence type="ECO:0000313" key="2">
    <source>
        <dbReference type="EMBL" id="KAK1388155.1"/>
    </source>
</evidence>
<organism evidence="2 3">
    <name type="scientific">Heracleum sosnowskyi</name>
    <dbReference type="NCBI Taxonomy" id="360622"/>
    <lineage>
        <taxon>Eukaryota</taxon>
        <taxon>Viridiplantae</taxon>
        <taxon>Streptophyta</taxon>
        <taxon>Embryophyta</taxon>
        <taxon>Tracheophyta</taxon>
        <taxon>Spermatophyta</taxon>
        <taxon>Magnoliopsida</taxon>
        <taxon>eudicotyledons</taxon>
        <taxon>Gunneridae</taxon>
        <taxon>Pentapetalae</taxon>
        <taxon>asterids</taxon>
        <taxon>campanulids</taxon>
        <taxon>Apiales</taxon>
        <taxon>Apiaceae</taxon>
        <taxon>Apioideae</taxon>
        <taxon>apioid superclade</taxon>
        <taxon>Tordylieae</taxon>
        <taxon>Tordyliinae</taxon>
        <taxon>Heracleum</taxon>
    </lineage>
</organism>
<name>A0AAD8MSV7_9APIA</name>
<reference evidence="2" key="2">
    <citation type="submission" date="2023-05" db="EMBL/GenBank/DDBJ databases">
        <authorList>
            <person name="Schelkunov M.I."/>
        </authorList>
    </citation>
    <scope>NUCLEOTIDE SEQUENCE</scope>
    <source>
        <strain evidence="2">Hsosn_3</strain>
        <tissue evidence="2">Leaf</tissue>
    </source>
</reference>
<evidence type="ECO:0000256" key="1">
    <source>
        <dbReference type="SAM" id="MobiDB-lite"/>
    </source>
</evidence>
<sequence length="207" mass="23850">MFELDKGYSRSPSPYEEQFRLSISHSVSRSRSKDPGLDHYLEFVEGWLIILCFFDLNFVLAVVKFTHRVTHVLEFLASTLDTVLENLLSISSLICGALYRCIKHLNQSVLEGGYITMERSRRKRPRTPTPGHYLGVKNTRDSSSRDERGDDGRYRSGSGRDEYRRPPRRSIRRCASISIVLYFREGQENEVVIVCGECLKTHVLEAE</sequence>
<reference evidence="2" key="1">
    <citation type="submission" date="2023-02" db="EMBL/GenBank/DDBJ databases">
        <title>Genome of toxic invasive species Heracleum sosnowskyi carries increased number of genes despite the absence of recent whole-genome duplications.</title>
        <authorList>
            <person name="Schelkunov M."/>
            <person name="Shtratnikova V."/>
            <person name="Makarenko M."/>
            <person name="Klepikova A."/>
            <person name="Omelchenko D."/>
            <person name="Novikova G."/>
            <person name="Obukhova E."/>
            <person name="Bogdanov V."/>
            <person name="Penin A."/>
            <person name="Logacheva M."/>
        </authorList>
    </citation>
    <scope>NUCLEOTIDE SEQUENCE</scope>
    <source>
        <strain evidence="2">Hsosn_3</strain>
        <tissue evidence="2">Leaf</tissue>
    </source>
</reference>
<dbReference type="EMBL" id="JAUIZM010000004">
    <property type="protein sequence ID" value="KAK1388155.1"/>
    <property type="molecule type" value="Genomic_DNA"/>
</dbReference>
<evidence type="ECO:0000313" key="3">
    <source>
        <dbReference type="Proteomes" id="UP001237642"/>
    </source>
</evidence>
<proteinExistence type="predicted"/>
<feature type="region of interest" description="Disordered" evidence="1">
    <location>
        <begin position="119"/>
        <end position="165"/>
    </location>
</feature>
<feature type="compositionally biased region" description="Basic and acidic residues" evidence="1">
    <location>
        <begin position="138"/>
        <end position="165"/>
    </location>
</feature>